<gene>
    <name evidence="1" type="ORF">GR328_19140</name>
</gene>
<dbReference type="OrthoDB" id="8019495at2"/>
<organism evidence="1 2">
    <name type="scientific">Microvirga makkahensis</name>
    <dbReference type="NCBI Taxonomy" id="1128670"/>
    <lineage>
        <taxon>Bacteria</taxon>
        <taxon>Pseudomonadati</taxon>
        <taxon>Pseudomonadota</taxon>
        <taxon>Alphaproteobacteria</taxon>
        <taxon>Hyphomicrobiales</taxon>
        <taxon>Methylobacteriaceae</taxon>
        <taxon>Microvirga</taxon>
    </lineage>
</organism>
<evidence type="ECO:0000313" key="1">
    <source>
        <dbReference type="EMBL" id="MXQ13537.1"/>
    </source>
</evidence>
<name>A0A7X3MUN5_9HYPH</name>
<proteinExistence type="predicted"/>
<dbReference type="AlphaFoldDB" id="A0A7X3MUN5"/>
<comment type="caution">
    <text evidence="1">The sequence shown here is derived from an EMBL/GenBank/DDBJ whole genome shotgun (WGS) entry which is preliminary data.</text>
</comment>
<sequence>MTHEREQLIQEAIERAIGALAEEHTTVGAGGLFELAYPFVAADVPDASLEEVRAGFASVWGIEPAGRDLYEQVLAVCDRHSPGDDETIEQLLQRASRSGDVEATCLLALVKSTR</sequence>
<protein>
    <submittedName>
        <fullName evidence="1">Uncharacterized protein</fullName>
    </submittedName>
</protein>
<accession>A0A7X3MUN5</accession>
<dbReference type="RefSeq" id="WP_160886622.1">
    <property type="nucleotide sequence ID" value="NZ_WURB01000017.1"/>
</dbReference>
<dbReference type="Proteomes" id="UP000436483">
    <property type="component" value="Unassembled WGS sequence"/>
</dbReference>
<keyword evidence="2" id="KW-1185">Reference proteome</keyword>
<evidence type="ECO:0000313" key="2">
    <source>
        <dbReference type="Proteomes" id="UP000436483"/>
    </source>
</evidence>
<reference evidence="1 2" key="1">
    <citation type="submission" date="2019-12" db="EMBL/GenBank/DDBJ databases">
        <authorList>
            <person name="Yuan C.-G."/>
        </authorList>
    </citation>
    <scope>NUCLEOTIDE SEQUENCE [LARGE SCALE GENOMIC DNA]</scope>
    <source>
        <strain evidence="1 2">KCTC 23863</strain>
    </source>
</reference>
<dbReference type="EMBL" id="WURB01000017">
    <property type="protein sequence ID" value="MXQ13537.1"/>
    <property type="molecule type" value="Genomic_DNA"/>
</dbReference>
<reference evidence="1 2" key="2">
    <citation type="submission" date="2020-01" db="EMBL/GenBank/DDBJ databases">
        <title>Microvirga sp. nov., an arsenate reduction bacterium isolated from Tibet hotspring sediments.</title>
        <authorList>
            <person name="Xian W.-D."/>
            <person name="Li W.-J."/>
        </authorList>
    </citation>
    <scope>NUCLEOTIDE SEQUENCE [LARGE SCALE GENOMIC DNA]</scope>
    <source>
        <strain evidence="1 2">KCTC 23863</strain>
    </source>
</reference>